<accession>A0A427AYF8</accession>
<evidence type="ECO:0000313" key="2">
    <source>
        <dbReference type="Proteomes" id="UP000287651"/>
    </source>
</evidence>
<dbReference type="AlphaFoldDB" id="A0A427AYF8"/>
<sequence length="49" mass="5182">MISSAVLEHQPAHVCFCRLSVPGTLGSIAGISAVRVIQGYSGDGWSIFY</sequence>
<comment type="caution">
    <text evidence="1">The sequence shown here is derived from an EMBL/GenBank/DDBJ whole genome shotgun (WGS) entry which is preliminary data.</text>
</comment>
<reference evidence="1 2" key="1">
    <citation type="journal article" date="2014" name="Agronomy (Basel)">
        <title>A Draft Genome Sequence for Ensete ventricosum, the Drought-Tolerant Tree Against Hunger.</title>
        <authorList>
            <person name="Harrison J."/>
            <person name="Moore K.A."/>
            <person name="Paszkiewicz K."/>
            <person name="Jones T."/>
            <person name="Grant M."/>
            <person name="Ambacheew D."/>
            <person name="Muzemil S."/>
            <person name="Studholme D.J."/>
        </authorList>
    </citation>
    <scope>NUCLEOTIDE SEQUENCE [LARGE SCALE GENOMIC DNA]</scope>
</reference>
<dbReference type="Proteomes" id="UP000287651">
    <property type="component" value="Unassembled WGS sequence"/>
</dbReference>
<gene>
    <name evidence="1" type="ORF">B296_00018407</name>
</gene>
<protein>
    <submittedName>
        <fullName evidence="1">Uncharacterized protein</fullName>
    </submittedName>
</protein>
<name>A0A427AYF8_ENSVE</name>
<dbReference type="EMBL" id="AMZH03000944">
    <property type="protein sequence ID" value="RRT81302.1"/>
    <property type="molecule type" value="Genomic_DNA"/>
</dbReference>
<proteinExistence type="predicted"/>
<evidence type="ECO:0000313" key="1">
    <source>
        <dbReference type="EMBL" id="RRT81302.1"/>
    </source>
</evidence>
<organism evidence="1 2">
    <name type="scientific">Ensete ventricosum</name>
    <name type="common">Abyssinian banana</name>
    <name type="synonym">Musa ensete</name>
    <dbReference type="NCBI Taxonomy" id="4639"/>
    <lineage>
        <taxon>Eukaryota</taxon>
        <taxon>Viridiplantae</taxon>
        <taxon>Streptophyta</taxon>
        <taxon>Embryophyta</taxon>
        <taxon>Tracheophyta</taxon>
        <taxon>Spermatophyta</taxon>
        <taxon>Magnoliopsida</taxon>
        <taxon>Liliopsida</taxon>
        <taxon>Zingiberales</taxon>
        <taxon>Musaceae</taxon>
        <taxon>Ensete</taxon>
    </lineage>
</organism>